<protein>
    <recommendedName>
        <fullName evidence="11 12">ATP synthase subunit a</fullName>
    </recommendedName>
    <alternativeName>
        <fullName evidence="11">ATP synthase F0 sector subunit a</fullName>
    </alternativeName>
    <alternativeName>
        <fullName evidence="11">F-ATPase subunit 6</fullName>
    </alternativeName>
</protein>
<evidence type="ECO:0000313" key="15">
    <source>
        <dbReference type="Proteomes" id="UP001242368"/>
    </source>
</evidence>
<feature type="transmembrane region" description="Helical" evidence="11">
    <location>
        <begin position="162"/>
        <end position="180"/>
    </location>
</feature>
<dbReference type="RefSeq" id="WP_290364561.1">
    <property type="nucleotide sequence ID" value="NZ_JAUFQU010000001.1"/>
</dbReference>
<evidence type="ECO:0000256" key="5">
    <source>
        <dbReference type="ARBA" id="ARBA00022692"/>
    </source>
</evidence>
<accession>A0ABT8CW08</accession>
<dbReference type="PANTHER" id="PTHR11410:SF0">
    <property type="entry name" value="ATP SYNTHASE SUBUNIT A"/>
    <property type="match status" value="1"/>
</dbReference>
<evidence type="ECO:0000256" key="9">
    <source>
        <dbReference type="ARBA" id="ARBA00023136"/>
    </source>
</evidence>
<dbReference type="SUPFAM" id="SSF81336">
    <property type="entry name" value="F1F0 ATP synthase subunit A"/>
    <property type="match status" value="1"/>
</dbReference>
<feature type="transmembrane region" description="Helical" evidence="11">
    <location>
        <begin position="344"/>
        <end position="367"/>
    </location>
</feature>
<dbReference type="HAMAP" id="MF_01393">
    <property type="entry name" value="ATP_synth_a_bact"/>
    <property type="match status" value="1"/>
</dbReference>
<evidence type="ECO:0000313" key="14">
    <source>
        <dbReference type="EMBL" id="MDN3708708.1"/>
    </source>
</evidence>
<evidence type="ECO:0000256" key="13">
    <source>
        <dbReference type="SAM" id="SignalP"/>
    </source>
</evidence>
<feature type="signal peptide" evidence="13">
    <location>
        <begin position="1"/>
        <end position="25"/>
    </location>
</feature>
<dbReference type="Pfam" id="PF00119">
    <property type="entry name" value="ATP-synt_A"/>
    <property type="match status" value="1"/>
</dbReference>
<reference evidence="15" key="1">
    <citation type="journal article" date="2019" name="Int. J. Syst. Evol. Microbiol.">
        <title>The Global Catalogue of Microorganisms (GCM) 10K type strain sequencing project: providing services to taxonomists for standard genome sequencing and annotation.</title>
        <authorList>
            <consortium name="The Broad Institute Genomics Platform"/>
            <consortium name="The Broad Institute Genome Sequencing Center for Infectious Disease"/>
            <person name="Wu L."/>
            <person name="Ma J."/>
        </authorList>
    </citation>
    <scope>NUCLEOTIDE SEQUENCE [LARGE SCALE GENOMIC DNA]</scope>
    <source>
        <strain evidence="15">CECT 7184</strain>
    </source>
</reference>
<dbReference type="Gene3D" id="1.20.120.220">
    <property type="entry name" value="ATP synthase, F0 complex, subunit A"/>
    <property type="match status" value="1"/>
</dbReference>
<comment type="function">
    <text evidence="11 12">Key component of the proton channel; it plays a direct role in the translocation of protons across the membrane.</text>
</comment>
<keyword evidence="15" id="KW-1185">Reference proteome</keyword>
<evidence type="ECO:0000256" key="1">
    <source>
        <dbReference type="ARBA" id="ARBA00004141"/>
    </source>
</evidence>
<evidence type="ECO:0000256" key="4">
    <source>
        <dbReference type="ARBA" id="ARBA00022547"/>
    </source>
</evidence>
<evidence type="ECO:0000256" key="12">
    <source>
        <dbReference type="RuleBase" id="RU000483"/>
    </source>
</evidence>
<evidence type="ECO:0000256" key="7">
    <source>
        <dbReference type="ARBA" id="ARBA00022989"/>
    </source>
</evidence>
<dbReference type="InterPro" id="IPR045083">
    <property type="entry name" value="ATP_synth_F0_asu_bact/mt"/>
</dbReference>
<dbReference type="CDD" id="cd00310">
    <property type="entry name" value="ATP-synt_Fo_a_6"/>
    <property type="match status" value="1"/>
</dbReference>
<name>A0ABT8CW08_9FLAO</name>
<feature type="transmembrane region" description="Helical" evidence="11">
    <location>
        <begin position="307"/>
        <end position="332"/>
    </location>
</feature>
<organism evidence="14 15">
    <name type="scientific">Paenimyroides ceti</name>
    <dbReference type="NCBI Taxonomy" id="395087"/>
    <lineage>
        <taxon>Bacteria</taxon>
        <taxon>Pseudomonadati</taxon>
        <taxon>Bacteroidota</taxon>
        <taxon>Flavobacteriia</taxon>
        <taxon>Flavobacteriales</taxon>
        <taxon>Flavobacteriaceae</taxon>
        <taxon>Paenimyroides</taxon>
    </lineage>
</organism>
<comment type="similarity">
    <text evidence="2 11 12">Belongs to the ATPase A chain family.</text>
</comment>
<gene>
    <name evidence="11 14" type="primary">atpB</name>
    <name evidence="14" type="ORF">QW060_16520</name>
</gene>
<evidence type="ECO:0000256" key="2">
    <source>
        <dbReference type="ARBA" id="ARBA00006810"/>
    </source>
</evidence>
<dbReference type="InterPro" id="IPR035908">
    <property type="entry name" value="F0_ATP_A_sf"/>
</dbReference>
<evidence type="ECO:0000256" key="10">
    <source>
        <dbReference type="ARBA" id="ARBA00023310"/>
    </source>
</evidence>
<keyword evidence="11" id="KW-1003">Cell membrane</keyword>
<comment type="subcellular location">
    <subcellularLocation>
        <location evidence="11 12">Cell membrane</location>
        <topology evidence="11 12">Multi-pass membrane protein</topology>
    </subcellularLocation>
    <subcellularLocation>
        <location evidence="1">Membrane</location>
        <topology evidence="1">Multi-pass membrane protein</topology>
    </subcellularLocation>
</comment>
<keyword evidence="13" id="KW-0732">Signal</keyword>
<feature type="transmembrane region" description="Helical" evidence="11">
    <location>
        <begin position="248"/>
        <end position="266"/>
    </location>
</feature>
<evidence type="ECO:0000256" key="3">
    <source>
        <dbReference type="ARBA" id="ARBA00022448"/>
    </source>
</evidence>
<evidence type="ECO:0000256" key="8">
    <source>
        <dbReference type="ARBA" id="ARBA00023065"/>
    </source>
</evidence>
<evidence type="ECO:0000256" key="6">
    <source>
        <dbReference type="ARBA" id="ARBA00022781"/>
    </source>
</evidence>
<proteinExistence type="inferred from homology"/>
<keyword evidence="5 11" id="KW-0812">Transmembrane</keyword>
<dbReference type="Proteomes" id="UP001242368">
    <property type="component" value="Unassembled WGS sequence"/>
</dbReference>
<keyword evidence="7 11" id="KW-1133">Transmembrane helix</keyword>
<keyword evidence="4 11" id="KW-0138">CF(0)</keyword>
<keyword evidence="9 11" id="KW-0472">Membrane</keyword>
<keyword evidence="3 11" id="KW-0813">Transport</keyword>
<dbReference type="NCBIfam" id="TIGR01131">
    <property type="entry name" value="ATP_synt_6_or_A"/>
    <property type="match status" value="1"/>
</dbReference>
<evidence type="ECO:0000256" key="11">
    <source>
        <dbReference type="HAMAP-Rule" id="MF_01393"/>
    </source>
</evidence>
<keyword evidence="6 11" id="KW-0375">Hydrogen ion transport</keyword>
<keyword evidence="10 11" id="KW-0066">ATP synthesis</keyword>
<feature type="transmembrane region" description="Helical" evidence="11">
    <location>
        <begin position="222"/>
        <end position="242"/>
    </location>
</feature>
<dbReference type="PRINTS" id="PR00123">
    <property type="entry name" value="ATPASEA"/>
</dbReference>
<keyword evidence="8 11" id="KW-0406">Ion transport</keyword>
<feature type="chain" id="PRO_5045251357" description="ATP synthase subunit a" evidence="13">
    <location>
        <begin position="26"/>
        <end position="385"/>
    </location>
</feature>
<dbReference type="PANTHER" id="PTHR11410">
    <property type="entry name" value="ATP SYNTHASE SUBUNIT A"/>
    <property type="match status" value="1"/>
</dbReference>
<feature type="transmembrane region" description="Helical" evidence="11">
    <location>
        <begin position="278"/>
        <end position="301"/>
    </location>
</feature>
<dbReference type="EMBL" id="JAUFQU010000001">
    <property type="protein sequence ID" value="MDN3708708.1"/>
    <property type="molecule type" value="Genomic_DNA"/>
</dbReference>
<comment type="caution">
    <text evidence="14">The sequence shown here is derived from an EMBL/GenBank/DDBJ whole genome shotgun (WGS) entry which is preliminary data.</text>
</comment>
<dbReference type="InterPro" id="IPR000568">
    <property type="entry name" value="ATP_synth_F0_asu"/>
</dbReference>
<sequence length="385" mass="43363">MVTLKKSLHLLAAVLFAVMPAFSQADQHVETSQHNTAETIHVDETHEAHHDEIHVQKTPKQEVNEYVQHHLQDDYYYTFFSDKETGKHYGFSLPVILIDNGLKVFMSSEFDHGHKLVEKDGQTYKLYHGKIYKTDAAGTIEYNEKHYPKNPKPLDFSITKNVAGLLLATFLLFVMFTSLARTYKKGVNALPKGFARALEPLVIYVRDEMAKPNIGDKKYKKFMPFLLSVFFLIFLLNLLGLTPLGLNVTGNISVTVCLALFTFFITQFSANKDYWKHIFWMPGVPVPMKIVLAPIEVLGMFTKPFSLLIRLFANITAGHSVVMGLVAVAFLMKEVLGTGGAVGVSFLLTLFLTVLEILVAFLQAFIFTMLSSLFIGSAVQEHDHH</sequence>